<feature type="transmembrane region" description="Helical" evidence="1">
    <location>
        <begin position="199"/>
        <end position="217"/>
    </location>
</feature>
<organism evidence="4 5">
    <name type="scientific">Anaeromyxobacter paludicola</name>
    <dbReference type="NCBI Taxonomy" id="2918171"/>
    <lineage>
        <taxon>Bacteria</taxon>
        <taxon>Pseudomonadati</taxon>
        <taxon>Myxococcota</taxon>
        <taxon>Myxococcia</taxon>
        <taxon>Myxococcales</taxon>
        <taxon>Cystobacterineae</taxon>
        <taxon>Anaeromyxobacteraceae</taxon>
        <taxon>Anaeromyxobacter</taxon>
    </lineage>
</organism>
<dbReference type="Pfam" id="PF01569">
    <property type="entry name" value="PAP2"/>
    <property type="match status" value="1"/>
</dbReference>
<dbReference type="Proteomes" id="UP001162734">
    <property type="component" value="Chromosome"/>
</dbReference>
<evidence type="ECO:0000259" key="3">
    <source>
        <dbReference type="SMART" id="SM00014"/>
    </source>
</evidence>
<name>A0ABN6NB27_9BACT</name>
<feature type="chain" id="PRO_5046137457" description="Phosphatidic acid phosphatase type 2/haloperoxidase domain-containing protein" evidence="2">
    <location>
        <begin position="27"/>
        <end position="270"/>
    </location>
</feature>
<dbReference type="InterPro" id="IPR036938">
    <property type="entry name" value="PAP2/HPO_sf"/>
</dbReference>
<keyword evidence="1" id="KW-1133">Transmembrane helix</keyword>
<accession>A0ABN6NB27</accession>
<keyword evidence="2" id="KW-0732">Signal</keyword>
<feature type="signal peptide" evidence="2">
    <location>
        <begin position="1"/>
        <end position="26"/>
    </location>
</feature>
<feature type="transmembrane region" description="Helical" evidence="1">
    <location>
        <begin position="42"/>
        <end position="58"/>
    </location>
</feature>
<evidence type="ECO:0000256" key="2">
    <source>
        <dbReference type="SAM" id="SignalP"/>
    </source>
</evidence>
<feature type="transmembrane region" description="Helical" evidence="1">
    <location>
        <begin position="229"/>
        <end position="247"/>
    </location>
</feature>
<dbReference type="SMART" id="SM00014">
    <property type="entry name" value="acidPPc"/>
    <property type="match status" value="1"/>
</dbReference>
<evidence type="ECO:0000313" key="4">
    <source>
        <dbReference type="EMBL" id="BDG09631.1"/>
    </source>
</evidence>
<gene>
    <name evidence="4" type="ORF">AMPC_27440</name>
</gene>
<dbReference type="SUPFAM" id="SSF48317">
    <property type="entry name" value="Acid phosphatase/Vanadium-dependent haloperoxidase"/>
    <property type="match status" value="1"/>
</dbReference>
<dbReference type="EMBL" id="AP025592">
    <property type="protein sequence ID" value="BDG09631.1"/>
    <property type="molecule type" value="Genomic_DNA"/>
</dbReference>
<keyword evidence="1" id="KW-0472">Membrane</keyword>
<reference evidence="5" key="1">
    <citation type="journal article" date="2022" name="Int. J. Syst. Evol. Microbiol.">
        <title>Anaeromyxobacter oryzae sp. nov., Anaeromyxobacter diazotrophicus sp. nov. and Anaeromyxobacter paludicola sp. nov., isolated from paddy soils.</title>
        <authorList>
            <person name="Itoh H."/>
            <person name="Xu Z."/>
            <person name="Mise K."/>
            <person name="Masuda Y."/>
            <person name="Ushijima N."/>
            <person name="Hayakawa C."/>
            <person name="Shiratori Y."/>
            <person name="Senoo K."/>
        </authorList>
    </citation>
    <scope>NUCLEOTIDE SEQUENCE [LARGE SCALE GENOMIC DNA]</scope>
    <source>
        <strain evidence="5">Red630</strain>
    </source>
</reference>
<dbReference type="InterPro" id="IPR000326">
    <property type="entry name" value="PAP2/HPO"/>
</dbReference>
<protein>
    <recommendedName>
        <fullName evidence="3">Phosphatidic acid phosphatase type 2/haloperoxidase domain-containing protein</fullName>
    </recommendedName>
</protein>
<evidence type="ECO:0000256" key="1">
    <source>
        <dbReference type="SAM" id="Phobius"/>
    </source>
</evidence>
<sequence length="270" mass="27719">MTSPVRSSRWLAAALALALAAAGARADDALPAPPRYDLTLDLAVTGAAGAATLALLGLEGPLAPRACRWCSPPGFEASAARSLAWGNPGAAATSSDVLVGVMTAGVLGYALLDGYRRDDPKTGWVNVLLVTEAVSLAMLLDTGVKYAVGRERPYAWLGRSPSAAIDRERNLSFFSGHATYAFSLAAASGTLFLSQRVPGAPWILAASAGGAAAVAYLRLAARDHYLTDVATGAVVGTVIGWAVPHFFHPAEGARSSLRLAPAPGGIAVLW</sequence>
<keyword evidence="1" id="KW-0812">Transmembrane</keyword>
<evidence type="ECO:0000313" key="5">
    <source>
        <dbReference type="Proteomes" id="UP001162734"/>
    </source>
</evidence>
<dbReference type="Gene3D" id="1.20.144.10">
    <property type="entry name" value="Phosphatidic acid phosphatase type 2/haloperoxidase"/>
    <property type="match status" value="1"/>
</dbReference>
<proteinExistence type="predicted"/>
<feature type="transmembrane region" description="Helical" evidence="1">
    <location>
        <begin position="170"/>
        <end position="193"/>
    </location>
</feature>
<dbReference type="RefSeq" id="WP_248341906.1">
    <property type="nucleotide sequence ID" value="NZ_AP025592.1"/>
</dbReference>
<feature type="domain" description="Phosphatidic acid phosphatase type 2/haloperoxidase" evidence="3">
    <location>
        <begin position="125"/>
        <end position="244"/>
    </location>
</feature>
<keyword evidence="5" id="KW-1185">Reference proteome</keyword>